<dbReference type="Proteomes" id="UP000423396">
    <property type="component" value="Chromosome"/>
</dbReference>
<evidence type="ECO:0000313" key="3">
    <source>
        <dbReference type="EMBL" id="QGR20450.1"/>
    </source>
</evidence>
<keyword evidence="1" id="KW-0175">Coiled coil</keyword>
<feature type="coiled-coil region" evidence="1">
    <location>
        <begin position="249"/>
        <end position="294"/>
    </location>
</feature>
<proteinExistence type="predicted"/>
<gene>
    <name evidence="3" type="ORF">D1868_00935</name>
</gene>
<dbReference type="AlphaFoldDB" id="A0A650CRJ6"/>
<dbReference type="InterPro" id="IPR008532">
    <property type="entry name" value="NFACT_RNA-bd"/>
</dbReference>
<accession>A0A650CRJ6</accession>
<dbReference type="GO" id="GO:0072344">
    <property type="term" value="P:rescue of stalled ribosome"/>
    <property type="evidence" value="ECO:0007669"/>
    <property type="project" value="TreeGrafter"/>
</dbReference>
<dbReference type="EMBL" id="CP045483">
    <property type="protein sequence ID" value="QGR20450.1"/>
    <property type="molecule type" value="Genomic_DNA"/>
</dbReference>
<dbReference type="PANTHER" id="PTHR15239">
    <property type="entry name" value="NUCLEAR EXPORT MEDIATOR FACTOR NEMF"/>
    <property type="match status" value="1"/>
</dbReference>
<evidence type="ECO:0000313" key="4">
    <source>
        <dbReference type="Proteomes" id="UP000423396"/>
    </source>
</evidence>
<keyword evidence="4" id="KW-1185">Reference proteome</keyword>
<dbReference type="InterPro" id="IPR051608">
    <property type="entry name" value="RQC_Subunit_NEMF"/>
</dbReference>
<dbReference type="Pfam" id="PF05833">
    <property type="entry name" value="NFACT_N"/>
    <property type="match status" value="1"/>
</dbReference>
<protein>
    <submittedName>
        <fullName evidence="3">DUF814 domain-containing protein</fullName>
    </submittedName>
</protein>
<organism evidence="3 4">
    <name type="scientific">Stygiolobus azoricus</name>
    <dbReference type="NCBI Taxonomy" id="41675"/>
    <lineage>
        <taxon>Archaea</taxon>
        <taxon>Thermoproteota</taxon>
        <taxon>Thermoprotei</taxon>
        <taxon>Sulfolobales</taxon>
        <taxon>Sulfolobaceae</taxon>
        <taxon>Stygiolobus</taxon>
    </lineage>
</organism>
<feature type="domain" description="NFACT RNA-binding" evidence="2">
    <location>
        <begin position="386"/>
        <end position="496"/>
    </location>
</feature>
<dbReference type="Pfam" id="PF05670">
    <property type="entry name" value="NFACT-R_1"/>
    <property type="match status" value="1"/>
</dbReference>
<dbReference type="GO" id="GO:1990112">
    <property type="term" value="C:RQC complex"/>
    <property type="evidence" value="ECO:0007669"/>
    <property type="project" value="TreeGrafter"/>
</dbReference>
<dbReference type="GO" id="GO:0043023">
    <property type="term" value="F:ribosomal large subunit binding"/>
    <property type="evidence" value="ECO:0007669"/>
    <property type="project" value="TreeGrafter"/>
</dbReference>
<dbReference type="OrthoDB" id="10943at2157"/>
<evidence type="ECO:0000259" key="2">
    <source>
        <dbReference type="Pfam" id="PF05670"/>
    </source>
</evidence>
<sequence length="590" mass="67980">MSYIDLLAWYTENKNKLEGCRIDNIFKIEGLSAYLLKLYCRGEYKNLVLEPGKRIHFTKYERQKDSTAEVTVLRELLRDRIIKDTSILGTERIIKILASEKIIYLELLPRGLMVITDENNRILFSTEYKEFKDRTIKLGLTYTPPPPLNPPTKEEIEKLLKKGNLSRILGIPQELVEALKLHATNEQELEESKKKVEELLRKISSGNFDKCLIKDTTVLPVKTEGCIEMESYNDALDEFFTAEEKSLIKSEIDKKLEEERKKLEKTIEETKKQIEDYEKKAEELRSIAQIIVDNYETVNSLLSQSGKRNPFKTTINGMEVELDPSLSVYKNSSKYFDMAKEYVEKAKKAREVLEDLQRKMRDLENQILERKEEIIVASRKKEWYEKYHWTITRNGFLVIAGRDVDQNESIVRKLLEDKDIFFHSDIQGAAATVLKTSGKEPKEEDLLDAATISACYSKAWKAGMAAIDVFWVYGEQVSKTPPSGEYLKKGSFMIYGKKNYIKNVKLQLAIGLIKSEEGLKVMTGSIDNVSSKTDTYVVISPGEDDPSKLADKIIKYFYEKFGIKGLRALKEDIIREIPGKSRLLMKKIKA</sequence>
<dbReference type="Gene3D" id="2.30.310.10">
    <property type="entry name" value="ibrinogen binding protein from staphylococcus aureus domain"/>
    <property type="match status" value="1"/>
</dbReference>
<dbReference type="KEGG" id="sazo:D1868_00935"/>
<reference evidence="3 4" key="1">
    <citation type="submission" date="2019-10" db="EMBL/GenBank/DDBJ databases">
        <title>Genome Sequences from Six Type Strain Members of the Archaeal Family Sulfolobaceae: Acidianus ambivalens, Acidianus infernus, Metallosphaera prunae, Stygiolobus azoricus, Sulfolobus metallicus, and Sulfurisphaera ohwakuensis.</title>
        <authorList>
            <person name="Counts J.A."/>
            <person name="Kelly R.M."/>
        </authorList>
    </citation>
    <scope>NUCLEOTIDE SEQUENCE [LARGE SCALE GENOMIC DNA]</scope>
    <source>
        <strain evidence="3 4">FC6</strain>
    </source>
</reference>
<dbReference type="GO" id="GO:0000049">
    <property type="term" value="F:tRNA binding"/>
    <property type="evidence" value="ECO:0007669"/>
    <property type="project" value="TreeGrafter"/>
</dbReference>
<name>A0A650CRJ6_9CREN</name>
<evidence type="ECO:0000256" key="1">
    <source>
        <dbReference type="SAM" id="Coils"/>
    </source>
</evidence>
<dbReference type="PANTHER" id="PTHR15239:SF6">
    <property type="entry name" value="RIBOSOME QUALITY CONTROL COMPLEX SUBUNIT NEMF"/>
    <property type="match status" value="1"/>
</dbReference>
<feature type="coiled-coil region" evidence="1">
    <location>
        <begin position="339"/>
        <end position="380"/>
    </location>
</feature>